<organism evidence="1 2">
    <name type="scientific">Alternaria panax</name>
    <dbReference type="NCBI Taxonomy" id="48097"/>
    <lineage>
        <taxon>Eukaryota</taxon>
        <taxon>Fungi</taxon>
        <taxon>Dikarya</taxon>
        <taxon>Ascomycota</taxon>
        <taxon>Pezizomycotina</taxon>
        <taxon>Dothideomycetes</taxon>
        <taxon>Pleosporomycetidae</taxon>
        <taxon>Pleosporales</taxon>
        <taxon>Pleosporineae</taxon>
        <taxon>Pleosporaceae</taxon>
        <taxon>Alternaria</taxon>
        <taxon>Alternaria sect. Panax</taxon>
    </lineage>
</organism>
<name>A0AAD4F9Z7_9PLEO</name>
<gene>
    <name evidence="1" type="ORF">G6011_06916</name>
</gene>
<dbReference type="EMBL" id="JAANER010000010">
    <property type="protein sequence ID" value="KAG9185585.1"/>
    <property type="molecule type" value="Genomic_DNA"/>
</dbReference>
<keyword evidence="2" id="KW-1185">Reference proteome</keyword>
<protein>
    <submittedName>
        <fullName evidence="1">Uncharacterized protein</fullName>
    </submittedName>
</protein>
<evidence type="ECO:0000313" key="1">
    <source>
        <dbReference type="EMBL" id="KAG9185585.1"/>
    </source>
</evidence>
<proteinExistence type="predicted"/>
<sequence length="138" mass="15596">MASNTSKTTPKTADNHQVFIGKITGGDLIWMVYRPIKSSNDTELLKPIENLKRDRGEPNKKPKEVYMEKAKLNLPPEDIASARVKFENITPGIEFNVQDMVKITYAVSAKHNGPAPTNNMFLTARSCYAQQRSLTWKE</sequence>
<dbReference type="AlphaFoldDB" id="A0AAD4F9Z7"/>
<comment type="caution">
    <text evidence="1">The sequence shown here is derived from an EMBL/GenBank/DDBJ whole genome shotgun (WGS) entry which is preliminary data.</text>
</comment>
<dbReference type="Proteomes" id="UP001199106">
    <property type="component" value="Unassembled WGS sequence"/>
</dbReference>
<evidence type="ECO:0000313" key="2">
    <source>
        <dbReference type="Proteomes" id="UP001199106"/>
    </source>
</evidence>
<accession>A0AAD4F9Z7</accession>
<reference evidence="1" key="1">
    <citation type="submission" date="2021-07" db="EMBL/GenBank/DDBJ databases">
        <title>Genome Resource of American Ginseng Black Spot Pathogen Alternaria panax.</title>
        <authorList>
            <person name="Qiu C."/>
            <person name="Wang W."/>
            <person name="Liu Z."/>
        </authorList>
    </citation>
    <scope>NUCLEOTIDE SEQUENCE</scope>
    <source>
        <strain evidence="1">BNCC115425</strain>
    </source>
</reference>